<dbReference type="Proteomes" id="UP001596442">
    <property type="component" value="Unassembled WGS sequence"/>
</dbReference>
<evidence type="ECO:0000313" key="2">
    <source>
        <dbReference type="Proteomes" id="UP001596442"/>
    </source>
</evidence>
<comment type="caution">
    <text evidence="1">The sequence shown here is derived from an EMBL/GenBank/DDBJ whole genome shotgun (WGS) entry which is preliminary data.</text>
</comment>
<sequence length="177" mass="19938">MSSRRAFLATAATVSITTSGCLGRLSSSRSTTSLTLREPIFEQDSERWQDSPFEAAVFSTPEEAKTALNTHIEGIEPAIEQAVNFDPDTEFLGVCASTREFVPQGTRKGWCPEIEIDDDRLVFRFPFEEWPNELEEPYVNRVILRVQQPSLLTSQPTRAAIEIETIERHADIRSCSD</sequence>
<organism evidence="1 2">
    <name type="scientific">Halorubrum tibetense</name>
    <dbReference type="NCBI Taxonomy" id="175631"/>
    <lineage>
        <taxon>Archaea</taxon>
        <taxon>Methanobacteriati</taxon>
        <taxon>Methanobacteriota</taxon>
        <taxon>Stenosarchaea group</taxon>
        <taxon>Halobacteria</taxon>
        <taxon>Halobacteriales</taxon>
        <taxon>Haloferacaceae</taxon>
        <taxon>Halorubrum</taxon>
    </lineage>
</organism>
<proteinExistence type="predicted"/>
<protein>
    <submittedName>
        <fullName evidence="1">Uncharacterized protein</fullName>
    </submittedName>
</protein>
<keyword evidence="2" id="KW-1185">Reference proteome</keyword>
<name>A0ABD5SGH4_9EURY</name>
<dbReference type="PROSITE" id="PS51257">
    <property type="entry name" value="PROKAR_LIPOPROTEIN"/>
    <property type="match status" value="1"/>
</dbReference>
<gene>
    <name evidence="1" type="ORF">ACFQEU_13075</name>
</gene>
<reference evidence="1 2" key="1">
    <citation type="journal article" date="2019" name="Int. J. Syst. Evol. Microbiol.">
        <title>The Global Catalogue of Microorganisms (GCM) 10K type strain sequencing project: providing services to taxonomists for standard genome sequencing and annotation.</title>
        <authorList>
            <consortium name="The Broad Institute Genomics Platform"/>
            <consortium name="The Broad Institute Genome Sequencing Center for Infectious Disease"/>
            <person name="Wu L."/>
            <person name="Ma J."/>
        </authorList>
    </citation>
    <scope>NUCLEOTIDE SEQUENCE [LARGE SCALE GENOMIC DNA]</scope>
    <source>
        <strain evidence="1 2">CGMCC 1.3239</strain>
    </source>
</reference>
<dbReference type="EMBL" id="JBHSWW010000252">
    <property type="protein sequence ID" value="MFC6754383.1"/>
    <property type="molecule type" value="Genomic_DNA"/>
</dbReference>
<dbReference type="RefSeq" id="WP_379782835.1">
    <property type="nucleotide sequence ID" value="NZ_JBHSWW010000252.1"/>
</dbReference>
<dbReference type="AlphaFoldDB" id="A0ABD5SGH4"/>
<accession>A0ABD5SGH4</accession>
<evidence type="ECO:0000313" key="1">
    <source>
        <dbReference type="EMBL" id="MFC6754383.1"/>
    </source>
</evidence>